<evidence type="ECO:0000256" key="1">
    <source>
        <dbReference type="SAM" id="MobiDB-lite"/>
    </source>
</evidence>
<proteinExistence type="predicted"/>
<evidence type="ECO:0000313" key="2">
    <source>
        <dbReference type="EMBL" id="SOQ48983.1"/>
    </source>
</evidence>
<protein>
    <submittedName>
        <fullName evidence="2">SFRICE_005273</fullName>
    </submittedName>
</protein>
<gene>
    <name evidence="2" type="ORF">SFRICE_005273</name>
</gene>
<feature type="compositionally biased region" description="Basic and acidic residues" evidence="1">
    <location>
        <begin position="79"/>
        <end position="89"/>
    </location>
</feature>
<dbReference type="AlphaFoldDB" id="A0A2H1W7G6"/>
<sequence length="138" mass="15468">MSDLVAGMRTKPLTEASTMYILTEVTNIEKYASMSSLAVVVRTKAPLTVGLSDRNRRILWTPERPEASQGGKSSNDFSRSGRGERERLLLTKNHHVPTPAFRTRAPSYFRGTEEYLTASSFHEFVIVFHEEVSSSCAQ</sequence>
<reference evidence="2" key="1">
    <citation type="submission" date="2016-07" db="EMBL/GenBank/DDBJ databases">
        <authorList>
            <person name="Bretaudeau A."/>
        </authorList>
    </citation>
    <scope>NUCLEOTIDE SEQUENCE</scope>
    <source>
        <strain evidence="2">Rice</strain>
        <tissue evidence="2">Whole body</tissue>
    </source>
</reference>
<accession>A0A2H1W7G6</accession>
<dbReference type="EMBL" id="ODYU01006800">
    <property type="protein sequence ID" value="SOQ48983.1"/>
    <property type="molecule type" value="Genomic_DNA"/>
</dbReference>
<feature type="region of interest" description="Disordered" evidence="1">
    <location>
        <begin position="60"/>
        <end position="98"/>
    </location>
</feature>
<organism evidence="2">
    <name type="scientific">Spodoptera frugiperda</name>
    <name type="common">Fall armyworm</name>
    <dbReference type="NCBI Taxonomy" id="7108"/>
    <lineage>
        <taxon>Eukaryota</taxon>
        <taxon>Metazoa</taxon>
        <taxon>Ecdysozoa</taxon>
        <taxon>Arthropoda</taxon>
        <taxon>Hexapoda</taxon>
        <taxon>Insecta</taxon>
        <taxon>Pterygota</taxon>
        <taxon>Neoptera</taxon>
        <taxon>Endopterygota</taxon>
        <taxon>Lepidoptera</taxon>
        <taxon>Glossata</taxon>
        <taxon>Ditrysia</taxon>
        <taxon>Noctuoidea</taxon>
        <taxon>Noctuidae</taxon>
        <taxon>Amphipyrinae</taxon>
        <taxon>Spodoptera</taxon>
    </lineage>
</organism>
<name>A0A2H1W7G6_SPOFR</name>